<dbReference type="InterPro" id="IPR027417">
    <property type="entry name" value="P-loop_NTPase"/>
</dbReference>
<sequence length="276" mass="28998">MQRSLLVLGATAGAGASTVAVQAARLAQQQLGYPREGADGHAGTAGQTRLAVQRPMAERACLLDLGWPRDDSLRYLDLSPGYDCARLLHDLPQMDGALLANAMDHTPGGIAALGLPAGAQRPALPPHEARWVSECLRRHYGLLVIDAGGIGPHPCIPPLAFGAQETWVVTDQSAAAQSALVGLLQALDGQMPRHTLRLVVNRYDPACGPDAQEIAAQQGIVLACTLSAHAAGAPPAQDDMAALNECIEGLLRDPPAPSREDWLAAWLPGVHTRLMA</sequence>
<dbReference type="eggNOG" id="COG4963">
    <property type="taxonomic scope" value="Bacteria"/>
</dbReference>
<organism evidence="1 2">
    <name type="scientific">Bordetella trematum</name>
    <dbReference type="NCBI Taxonomy" id="123899"/>
    <lineage>
        <taxon>Bacteria</taxon>
        <taxon>Pseudomonadati</taxon>
        <taxon>Pseudomonadota</taxon>
        <taxon>Betaproteobacteria</taxon>
        <taxon>Burkholderiales</taxon>
        <taxon>Alcaligenaceae</taxon>
        <taxon>Bordetella</taxon>
    </lineage>
</organism>
<dbReference type="AlphaFoldDB" id="A0A157S6U2"/>
<reference evidence="1 2" key="1">
    <citation type="submission" date="2016-04" db="EMBL/GenBank/DDBJ databases">
        <authorList>
            <consortium name="Pathogen Informatics"/>
        </authorList>
    </citation>
    <scope>NUCLEOTIDE SEQUENCE [LARGE SCALE GENOMIC DNA]</scope>
    <source>
        <strain evidence="1 2">H044680328</strain>
    </source>
</reference>
<gene>
    <name evidence="1" type="primary">cpaE</name>
    <name evidence="1" type="ORF">SAMEA3906487_00019</name>
</gene>
<dbReference type="Gene3D" id="3.40.50.300">
    <property type="entry name" value="P-loop containing nucleotide triphosphate hydrolases"/>
    <property type="match status" value="1"/>
</dbReference>
<accession>A0A157S6U2</accession>
<dbReference type="STRING" id="123899.SAMEA3906487_00019"/>
<dbReference type="RefSeq" id="WP_082832901.1">
    <property type="nucleotide sequence ID" value="NZ_LT546645.1"/>
</dbReference>
<dbReference type="SUPFAM" id="SSF52540">
    <property type="entry name" value="P-loop containing nucleoside triphosphate hydrolases"/>
    <property type="match status" value="1"/>
</dbReference>
<dbReference type="Proteomes" id="UP000076825">
    <property type="component" value="Chromosome 1"/>
</dbReference>
<dbReference type="EMBL" id="LT546645">
    <property type="protein sequence ID" value="SAI65981.1"/>
    <property type="molecule type" value="Genomic_DNA"/>
</dbReference>
<evidence type="ECO:0000313" key="2">
    <source>
        <dbReference type="Proteomes" id="UP000076825"/>
    </source>
</evidence>
<protein>
    <submittedName>
        <fullName evidence="1">Flp pilus assembly ATPase</fullName>
    </submittedName>
</protein>
<evidence type="ECO:0000313" key="1">
    <source>
        <dbReference type="EMBL" id="SAI65981.1"/>
    </source>
</evidence>
<keyword evidence="2" id="KW-1185">Reference proteome</keyword>
<name>A0A157S6U2_9BORD</name>
<dbReference type="PATRIC" id="fig|123899.6.peg.16"/>
<dbReference type="KEGG" id="btrm:SAMEA390648700019"/>
<proteinExistence type="predicted"/>